<gene>
    <name evidence="1" type="ORF">SDC9_195288</name>
</gene>
<sequence length="87" mass="9037">MPIPAVTPDDANELHGFIQTVLASTKDMPSKILLNGLMGAYFSAAVNRGFAADVPAALRSAADAVEKQLEQVITAKALIDAQGATIN</sequence>
<accession>A0A645IHA4</accession>
<reference evidence="1" key="1">
    <citation type="submission" date="2019-08" db="EMBL/GenBank/DDBJ databases">
        <authorList>
            <person name="Kucharzyk K."/>
            <person name="Murdoch R.W."/>
            <person name="Higgins S."/>
            <person name="Loffler F."/>
        </authorList>
    </citation>
    <scope>NUCLEOTIDE SEQUENCE</scope>
</reference>
<evidence type="ECO:0000313" key="1">
    <source>
        <dbReference type="EMBL" id="MPN47684.1"/>
    </source>
</evidence>
<organism evidence="1">
    <name type="scientific">bioreactor metagenome</name>
    <dbReference type="NCBI Taxonomy" id="1076179"/>
    <lineage>
        <taxon>unclassified sequences</taxon>
        <taxon>metagenomes</taxon>
        <taxon>ecological metagenomes</taxon>
    </lineage>
</organism>
<name>A0A645IHA4_9ZZZZ</name>
<comment type="caution">
    <text evidence="1">The sequence shown here is derived from an EMBL/GenBank/DDBJ whole genome shotgun (WGS) entry which is preliminary data.</text>
</comment>
<protein>
    <submittedName>
        <fullName evidence="1">Uncharacterized protein</fullName>
    </submittedName>
</protein>
<proteinExistence type="predicted"/>
<dbReference type="EMBL" id="VSSQ01109359">
    <property type="protein sequence ID" value="MPN47684.1"/>
    <property type="molecule type" value="Genomic_DNA"/>
</dbReference>
<dbReference type="AlphaFoldDB" id="A0A645IHA4"/>